<feature type="transmembrane region" description="Helical" evidence="12">
    <location>
        <begin position="140"/>
        <end position="158"/>
    </location>
</feature>
<keyword evidence="15" id="KW-1185">Reference proteome</keyword>
<evidence type="ECO:0000256" key="9">
    <source>
        <dbReference type="ARBA" id="ARBA00023170"/>
    </source>
</evidence>
<evidence type="ECO:0000256" key="12">
    <source>
        <dbReference type="RuleBase" id="RU363047"/>
    </source>
</evidence>
<evidence type="ECO:0000313" key="15">
    <source>
        <dbReference type="Proteomes" id="UP000824782"/>
    </source>
</evidence>
<dbReference type="FunFam" id="1.20.1070.10:FF:000001">
    <property type="entry name" value="Olfactory receptor"/>
    <property type="match status" value="1"/>
</dbReference>
<dbReference type="InterPro" id="IPR000725">
    <property type="entry name" value="Olfact_rcpt"/>
</dbReference>
<feature type="transmembrane region" description="Helical" evidence="12">
    <location>
        <begin position="273"/>
        <end position="292"/>
    </location>
</feature>
<dbReference type="GO" id="GO:0004984">
    <property type="term" value="F:olfactory receptor activity"/>
    <property type="evidence" value="ECO:0007669"/>
    <property type="project" value="InterPro"/>
</dbReference>
<dbReference type="PRINTS" id="PR00237">
    <property type="entry name" value="GPCRRHODOPSN"/>
</dbReference>
<dbReference type="AlphaFoldDB" id="A0AAV6YUH5"/>
<feature type="transmembrane region" description="Helical" evidence="12">
    <location>
        <begin position="242"/>
        <end position="261"/>
    </location>
</feature>
<dbReference type="Pfam" id="PF13853">
    <property type="entry name" value="7tm_4"/>
    <property type="match status" value="1"/>
</dbReference>
<evidence type="ECO:0000256" key="3">
    <source>
        <dbReference type="ARBA" id="ARBA00022606"/>
    </source>
</evidence>
<name>A0AAV6YUH5_ENGPU</name>
<comment type="caution">
    <text evidence="14">The sequence shown here is derived from an EMBL/GenBank/DDBJ whole genome shotgun (WGS) entry which is preliminary data.</text>
</comment>
<evidence type="ECO:0000313" key="14">
    <source>
        <dbReference type="EMBL" id="KAG8538560.1"/>
    </source>
</evidence>
<dbReference type="InterPro" id="IPR017452">
    <property type="entry name" value="GPCR_Rhodpsn_7TM"/>
</dbReference>
<dbReference type="PROSITE" id="PS00237">
    <property type="entry name" value="G_PROTEIN_RECEP_F1_1"/>
    <property type="match status" value="1"/>
</dbReference>
<comment type="subcellular location">
    <subcellularLocation>
        <location evidence="1 12">Cell membrane</location>
        <topology evidence="1 12">Multi-pass membrane protein</topology>
    </subcellularLocation>
</comment>
<dbReference type="GO" id="GO:0004930">
    <property type="term" value="F:G protein-coupled receptor activity"/>
    <property type="evidence" value="ECO:0007669"/>
    <property type="project" value="UniProtKB-KW"/>
</dbReference>
<dbReference type="SUPFAM" id="SSF81321">
    <property type="entry name" value="Family A G protein-coupled receptor-like"/>
    <property type="match status" value="1"/>
</dbReference>
<keyword evidence="4 11" id="KW-0812">Transmembrane</keyword>
<keyword evidence="2 12" id="KW-1003">Cell membrane</keyword>
<evidence type="ECO:0000256" key="10">
    <source>
        <dbReference type="ARBA" id="ARBA00023224"/>
    </source>
</evidence>
<dbReference type="GO" id="GO:0005886">
    <property type="term" value="C:plasma membrane"/>
    <property type="evidence" value="ECO:0007669"/>
    <property type="project" value="UniProtKB-SubCell"/>
</dbReference>
<keyword evidence="5 12" id="KW-0552">Olfaction</keyword>
<dbReference type="InterPro" id="IPR050516">
    <property type="entry name" value="Olfactory_GPCR"/>
</dbReference>
<dbReference type="PROSITE" id="PS50262">
    <property type="entry name" value="G_PROTEIN_RECEP_F1_2"/>
    <property type="match status" value="1"/>
</dbReference>
<evidence type="ECO:0000256" key="6">
    <source>
        <dbReference type="ARBA" id="ARBA00022989"/>
    </source>
</evidence>
<evidence type="ECO:0000256" key="7">
    <source>
        <dbReference type="ARBA" id="ARBA00023040"/>
    </source>
</evidence>
<evidence type="ECO:0000256" key="11">
    <source>
        <dbReference type="RuleBase" id="RU000688"/>
    </source>
</evidence>
<keyword evidence="8 12" id="KW-0472">Membrane</keyword>
<reference evidence="14" key="1">
    <citation type="thesis" date="2020" institute="ProQuest LLC" country="789 East Eisenhower Parkway, Ann Arbor, MI, USA">
        <title>Comparative Genomics and Chromosome Evolution.</title>
        <authorList>
            <person name="Mudd A.B."/>
        </authorList>
    </citation>
    <scope>NUCLEOTIDE SEQUENCE</scope>
    <source>
        <strain evidence="14">237g6f4</strain>
        <tissue evidence="14">Blood</tissue>
    </source>
</reference>
<evidence type="ECO:0000256" key="8">
    <source>
        <dbReference type="ARBA" id="ARBA00023136"/>
    </source>
</evidence>
<gene>
    <name evidence="14" type="ORF">GDO81_022440</name>
</gene>
<keyword evidence="10 11" id="KW-0807">Transducer</keyword>
<comment type="similarity">
    <text evidence="11">Belongs to the G-protein coupled receptor 1 family.</text>
</comment>
<dbReference type="EMBL" id="WNYA01020156">
    <property type="protein sequence ID" value="KAG8538560.1"/>
    <property type="molecule type" value="Genomic_DNA"/>
</dbReference>
<feature type="transmembrane region" description="Helical" evidence="12">
    <location>
        <begin position="202"/>
        <end position="221"/>
    </location>
</feature>
<dbReference type="Gene3D" id="1.20.1070.10">
    <property type="entry name" value="Rhodopsin 7-helix transmembrane proteins"/>
    <property type="match status" value="1"/>
</dbReference>
<evidence type="ECO:0000256" key="2">
    <source>
        <dbReference type="ARBA" id="ARBA00022475"/>
    </source>
</evidence>
<keyword evidence="6 12" id="KW-1133">Transmembrane helix</keyword>
<evidence type="ECO:0000256" key="4">
    <source>
        <dbReference type="ARBA" id="ARBA00022692"/>
    </source>
</evidence>
<evidence type="ECO:0000259" key="13">
    <source>
        <dbReference type="PROSITE" id="PS50262"/>
    </source>
</evidence>
<dbReference type="InterPro" id="IPR000276">
    <property type="entry name" value="GPCR_Rhodpsn"/>
</dbReference>
<dbReference type="PANTHER" id="PTHR26452">
    <property type="entry name" value="OLFACTORY RECEPTOR"/>
    <property type="match status" value="1"/>
</dbReference>
<dbReference type="PRINTS" id="PR00245">
    <property type="entry name" value="OLFACTORYR"/>
</dbReference>
<protein>
    <recommendedName>
        <fullName evidence="12">Olfactory receptor</fullName>
    </recommendedName>
</protein>
<evidence type="ECO:0000256" key="1">
    <source>
        <dbReference type="ARBA" id="ARBA00004651"/>
    </source>
</evidence>
<keyword evidence="7 11" id="KW-0297">G-protein coupled receptor</keyword>
<keyword evidence="3 12" id="KW-0716">Sensory transduction</keyword>
<feature type="domain" description="G-protein coupled receptors family 1 profile" evidence="13">
    <location>
        <begin position="41"/>
        <end position="290"/>
    </location>
</feature>
<organism evidence="14 15">
    <name type="scientific">Engystomops pustulosus</name>
    <name type="common">Tungara frog</name>
    <name type="synonym">Physalaemus pustulosus</name>
    <dbReference type="NCBI Taxonomy" id="76066"/>
    <lineage>
        <taxon>Eukaryota</taxon>
        <taxon>Metazoa</taxon>
        <taxon>Chordata</taxon>
        <taxon>Craniata</taxon>
        <taxon>Vertebrata</taxon>
        <taxon>Euteleostomi</taxon>
        <taxon>Amphibia</taxon>
        <taxon>Batrachia</taxon>
        <taxon>Anura</taxon>
        <taxon>Neobatrachia</taxon>
        <taxon>Hyloidea</taxon>
        <taxon>Leptodactylidae</taxon>
        <taxon>Leiuperinae</taxon>
        <taxon>Engystomops</taxon>
    </lineage>
</organism>
<dbReference type="SMART" id="SM01381">
    <property type="entry name" value="7TM_GPCR_Srsx"/>
    <property type="match status" value="1"/>
</dbReference>
<evidence type="ECO:0000256" key="5">
    <source>
        <dbReference type="ARBA" id="ARBA00022725"/>
    </source>
</evidence>
<keyword evidence="9 11" id="KW-0675">Receptor</keyword>
<proteinExistence type="inferred from homology"/>
<feature type="transmembrane region" description="Helical" evidence="12">
    <location>
        <begin position="12"/>
        <end position="37"/>
    </location>
</feature>
<accession>A0AAV6YUH5</accession>
<dbReference type="Proteomes" id="UP000824782">
    <property type="component" value="Unassembled WGS sequence"/>
</dbReference>
<sequence>MDAKSNSSISEFVLLGLTDLAQLQVTLFIFVLIFYIINLVGNLSIMVITIIATSLHTPMYYFLWNLSFLDITFSSVTVPKMMTDFFALEKTISFSGCITQIHFFHFLGSTEAMLLTVMSYDRYVAIGYPLRYSAIMNIRVCWCLSLGTWIIGYSQSLLHTVMVVRLPFCGPNLVKHFVCDIKPVIKLACADTSLNLKLLNRIAGTLATTSLLLTLLSYVYIGKFLLKIRTIEGRKRAFSTCSAHLTVVFLLFGTVIFTYLGTSTQDSLDHDRAAAVLFTVVTPALNPIIYTLRNKDMKKAIKKMVHNLLCS</sequence>